<dbReference type="KEGG" id="nfu:107373374"/>
<proteinExistence type="predicted"/>
<dbReference type="EMBL" id="JAAVVJ010000010">
    <property type="protein sequence ID" value="KAF7214477.1"/>
    <property type="molecule type" value="Genomic_DNA"/>
</dbReference>
<accession>A0A9D3BLK1</accession>
<evidence type="ECO:0000256" key="1">
    <source>
        <dbReference type="SAM" id="MobiDB-lite"/>
    </source>
</evidence>
<evidence type="ECO:0000313" key="3">
    <source>
        <dbReference type="EMBL" id="KAF7214477.1"/>
    </source>
</evidence>
<sequence>MNGDLKSKLKQENTQLVHRVNELEEQLKDQETRAEQNLQEQLRRHREAFSKMERDKNTQMELLTSRNKSLEEDNSEMSLSMIRLKSQTERLDEVSCAGFF</sequence>
<comment type="caution">
    <text evidence="3">The sequence shown here is derived from an EMBL/GenBank/DDBJ whole genome shotgun (WGS) entry which is preliminary data.</text>
</comment>
<evidence type="ECO:0000259" key="2">
    <source>
        <dbReference type="Pfam" id="PF25450"/>
    </source>
</evidence>
<dbReference type="GO" id="GO:0032456">
    <property type="term" value="P:endocytic recycling"/>
    <property type="evidence" value="ECO:0007669"/>
    <property type="project" value="TreeGrafter"/>
</dbReference>
<protein>
    <submittedName>
        <fullName evidence="3">Rab11 family-interacting protein 4A-like</fullName>
    </submittedName>
</protein>
<dbReference type="GO" id="GO:0032154">
    <property type="term" value="C:cleavage furrow"/>
    <property type="evidence" value="ECO:0007669"/>
    <property type="project" value="TreeGrafter"/>
</dbReference>
<dbReference type="AlphaFoldDB" id="A0A9D3BLK1"/>
<dbReference type="Proteomes" id="UP000822369">
    <property type="component" value="Chromosome 10"/>
</dbReference>
<dbReference type="GO" id="GO:0055038">
    <property type="term" value="C:recycling endosome membrane"/>
    <property type="evidence" value="ECO:0007669"/>
    <property type="project" value="TreeGrafter"/>
</dbReference>
<dbReference type="InterPro" id="IPR051977">
    <property type="entry name" value="Rab11-interacting_regulator"/>
</dbReference>
<feature type="compositionally biased region" description="Basic and acidic residues" evidence="1">
    <location>
        <begin position="48"/>
        <end position="58"/>
    </location>
</feature>
<dbReference type="GO" id="GO:0030139">
    <property type="term" value="C:endocytic vesicle"/>
    <property type="evidence" value="ECO:0007669"/>
    <property type="project" value="TreeGrafter"/>
</dbReference>
<dbReference type="GO" id="GO:0030496">
    <property type="term" value="C:midbody"/>
    <property type="evidence" value="ECO:0007669"/>
    <property type="project" value="TreeGrafter"/>
</dbReference>
<dbReference type="GO" id="GO:0032465">
    <property type="term" value="P:regulation of cytokinesis"/>
    <property type="evidence" value="ECO:0007669"/>
    <property type="project" value="TreeGrafter"/>
</dbReference>
<dbReference type="InterPro" id="IPR057316">
    <property type="entry name" value="Rab11-FIP3/4_dom"/>
</dbReference>
<dbReference type="PANTHER" id="PTHR15726:SF5">
    <property type="entry name" value="RAB11 FAMILY-INTERACTING PROTEIN 4"/>
    <property type="match status" value="1"/>
</dbReference>
<reference evidence="3" key="1">
    <citation type="submission" date="2020-03" db="EMBL/GenBank/DDBJ databases">
        <title>Intra-Species Differences in Population Size shape Life History and Genome Evolution.</title>
        <authorList>
            <person name="Willemsen D."/>
            <person name="Cui R."/>
            <person name="Valenzano D.R."/>
        </authorList>
    </citation>
    <scope>NUCLEOTIDE SEQUENCE</scope>
    <source>
        <strain evidence="3">GRZ</strain>
        <tissue evidence="3">Whole</tissue>
    </source>
</reference>
<gene>
    <name evidence="3" type="ORF">G4P62_019589</name>
</gene>
<dbReference type="PANTHER" id="PTHR15726">
    <property type="entry name" value="RAB11-FAMILY INTERACTING PROTEIN"/>
    <property type="match status" value="1"/>
</dbReference>
<name>A0A9D3BLK1_NOTFU</name>
<feature type="region of interest" description="Disordered" evidence="1">
    <location>
        <begin position="48"/>
        <end position="76"/>
    </location>
</feature>
<organism evidence="3 4">
    <name type="scientific">Nothobranchius furzeri</name>
    <name type="common">Turquoise killifish</name>
    <dbReference type="NCBI Taxonomy" id="105023"/>
    <lineage>
        <taxon>Eukaryota</taxon>
        <taxon>Metazoa</taxon>
        <taxon>Chordata</taxon>
        <taxon>Craniata</taxon>
        <taxon>Vertebrata</taxon>
        <taxon>Euteleostomi</taxon>
        <taxon>Actinopterygii</taxon>
        <taxon>Neopterygii</taxon>
        <taxon>Teleostei</taxon>
        <taxon>Neoteleostei</taxon>
        <taxon>Acanthomorphata</taxon>
        <taxon>Ovalentaria</taxon>
        <taxon>Atherinomorphae</taxon>
        <taxon>Cyprinodontiformes</taxon>
        <taxon>Nothobranchiidae</taxon>
        <taxon>Nothobranchius</taxon>
    </lineage>
</organism>
<dbReference type="Pfam" id="PF25450">
    <property type="entry name" value="Rab11-FIP3"/>
    <property type="match status" value="1"/>
</dbReference>
<feature type="domain" description="Rab11-FIP3/4" evidence="2">
    <location>
        <begin position="6"/>
        <end position="93"/>
    </location>
</feature>
<evidence type="ECO:0000313" key="4">
    <source>
        <dbReference type="Proteomes" id="UP000822369"/>
    </source>
</evidence>